<keyword evidence="1" id="KW-0489">Methyltransferase</keyword>
<dbReference type="PANTHER" id="PTHR43042">
    <property type="entry name" value="SAM-DEPENDENT METHYLTRANSFERASE"/>
    <property type="match status" value="1"/>
</dbReference>
<dbReference type="Gene3D" id="3.40.50.150">
    <property type="entry name" value="Vaccinia Virus protein VP39"/>
    <property type="match status" value="1"/>
</dbReference>
<organism evidence="5 6">
    <name type="scientific">candidate division WWE3 bacterium RIFCSPLOWO2_01_FULL_41_18</name>
    <dbReference type="NCBI Taxonomy" id="1802625"/>
    <lineage>
        <taxon>Bacteria</taxon>
        <taxon>Katanobacteria</taxon>
    </lineage>
</organism>
<keyword evidence="3" id="KW-0949">S-adenosyl-L-methionine</keyword>
<gene>
    <name evidence="5" type="ORF">A3A78_03485</name>
</gene>
<dbReference type="PANTHER" id="PTHR43042:SF2">
    <property type="entry name" value="SAM-DEPENDENT METHYLTRANSFERASE"/>
    <property type="match status" value="1"/>
</dbReference>
<feature type="domain" description="S-adenosylmethionine-dependent methyltransferase" evidence="4">
    <location>
        <begin position="71"/>
        <end position="223"/>
    </location>
</feature>
<keyword evidence="2" id="KW-0808">Transferase</keyword>
<evidence type="ECO:0000256" key="1">
    <source>
        <dbReference type="ARBA" id="ARBA00022603"/>
    </source>
</evidence>
<evidence type="ECO:0000313" key="6">
    <source>
        <dbReference type="Proteomes" id="UP000176504"/>
    </source>
</evidence>
<comment type="caution">
    <text evidence="5">The sequence shown here is derived from an EMBL/GenBank/DDBJ whole genome shotgun (WGS) entry which is preliminary data.</text>
</comment>
<evidence type="ECO:0000256" key="3">
    <source>
        <dbReference type="ARBA" id="ARBA00022691"/>
    </source>
</evidence>
<evidence type="ECO:0000313" key="5">
    <source>
        <dbReference type="EMBL" id="OGC55018.1"/>
    </source>
</evidence>
<reference evidence="5 6" key="1">
    <citation type="journal article" date="2016" name="Nat. Commun.">
        <title>Thousands of microbial genomes shed light on interconnected biogeochemical processes in an aquifer system.</title>
        <authorList>
            <person name="Anantharaman K."/>
            <person name="Brown C.T."/>
            <person name="Hug L.A."/>
            <person name="Sharon I."/>
            <person name="Castelle C.J."/>
            <person name="Probst A.J."/>
            <person name="Thomas B.C."/>
            <person name="Singh A."/>
            <person name="Wilkins M.J."/>
            <person name="Karaoz U."/>
            <person name="Brodie E.L."/>
            <person name="Williams K.H."/>
            <person name="Hubbard S.S."/>
            <person name="Banfield J.F."/>
        </authorList>
    </citation>
    <scope>NUCLEOTIDE SEQUENCE [LARGE SCALE GENOMIC DNA]</scope>
</reference>
<dbReference type="GO" id="GO:0008168">
    <property type="term" value="F:methyltransferase activity"/>
    <property type="evidence" value="ECO:0007669"/>
    <property type="project" value="UniProtKB-KW"/>
</dbReference>
<evidence type="ECO:0000259" key="4">
    <source>
        <dbReference type="Pfam" id="PF10672"/>
    </source>
</evidence>
<dbReference type="InterPro" id="IPR019614">
    <property type="entry name" value="SAM-dep_methyl-trfase"/>
</dbReference>
<dbReference type="AlphaFoldDB" id="A0A1F4VDJ1"/>
<dbReference type="CDD" id="cd02440">
    <property type="entry name" value="AdoMet_MTases"/>
    <property type="match status" value="1"/>
</dbReference>
<evidence type="ECO:0000256" key="2">
    <source>
        <dbReference type="ARBA" id="ARBA00022679"/>
    </source>
</evidence>
<dbReference type="Pfam" id="PF10672">
    <property type="entry name" value="Methyltrans_SAM"/>
    <property type="match status" value="1"/>
</dbReference>
<dbReference type="InterPro" id="IPR029063">
    <property type="entry name" value="SAM-dependent_MTases_sf"/>
</dbReference>
<proteinExistence type="predicted"/>
<dbReference type="Gene3D" id="2.60.40.1180">
    <property type="entry name" value="Golgi alpha-mannosidase II"/>
    <property type="match status" value="1"/>
</dbReference>
<name>A0A1F4VDJ1_UNCKA</name>
<dbReference type="GO" id="GO:0032259">
    <property type="term" value="P:methylation"/>
    <property type="evidence" value="ECO:0007669"/>
    <property type="project" value="UniProtKB-KW"/>
</dbReference>
<dbReference type="Proteomes" id="UP000176504">
    <property type="component" value="Unassembled WGS sequence"/>
</dbReference>
<dbReference type="InterPro" id="IPR013780">
    <property type="entry name" value="Glyco_hydro_b"/>
</dbReference>
<accession>A0A1F4VDJ1</accession>
<dbReference type="SUPFAM" id="SSF53335">
    <property type="entry name" value="S-adenosyl-L-methionine-dependent methyltransferases"/>
    <property type="match status" value="1"/>
</dbReference>
<sequence length="283" mass="32047">MDLSLNITGGFPDYSLIDSGGGYRLERFKDIVVAKPDPQAIWKRRTKLWDKADLIFNKETNAWEKRSEVPDSWNLKWGNLKFKVKPTPFKHLGIFPEQSDHWDFIKRKIEHEEREIKVLNLFGYTGAASVVSEAFGGLVTHVDASKPALIWVKENEKLNNLSGEIRVINDDCLKFTGREIKRGAKYDLILADPPAFGHGAQNETWKFNEGFPKLLANVINLLSDEPIGILINAYAISSPSTMLLNTLRDYLSGGKVTYGELLLSEETGRNFSTGIYARWEPNT</sequence>
<protein>
    <recommendedName>
        <fullName evidence="4">S-adenosylmethionine-dependent methyltransferase domain-containing protein</fullName>
    </recommendedName>
</protein>
<dbReference type="EMBL" id="MEVI01000003">
    <property type="protein sequence ID" value="OGC55018.1"/>
    <property type="molecule type" value="Genomic_DNA"/>
</dbReference>